<dbReference type="EMBL" id="FOIU01000001">
    <property type="protein sequence ID" value="SEW08024.1"/>
    <property type="molecule type" value="Genomic_DNA"/>
</dbReference>
<name>A0A1I0P215_9FLAO</name>
<sequence length="50" mass="6025">MDEILVIKVNSEPGYFKYFKLFGKHLLNLLFKFHFKFVILKGEKFSEIID</sequence>
<organism evidence="1 2">
    <name type="scientific">Chryseobacterium wanjuense</name>
    <dbReference type="NCBI Taxonomy" id="356305"/>
    <lineage>
        <taxon>Bacteria</taxon>
        <taxon>Pseudomonadati</taxon>
        <taxon>Bacteroidota</taxon>
        <taxon>Flavobacteriia</taxon>
        <taxon>Flavobacteriales</taxon>
        <taxon>Weeksellaceae</taxon>
        <taxon>Chryseobacterium group</taxon>
        <taxon>Chryseobacterium</taxon>
    </lineage>
</organism>
<protein>
    <submittedName>
        <fullName evidence="1">Uncharacterized protein</fullName>
    </submittedName>
</protein>
<dbReference type="Proteomes" id="UP000199469">
    <property type="component" value="Unassembled WGS sequence"/>
</dbReference>
<dbReference type="STRING" id="356305.SAMN05421841_0936"/>
<reference evidence="2" key="1">
    <citation type="submission" date="2016-10" db="EMBL/GenBank/DDBJ databases">
        <authorList>
            <person name="Varghese N."/>
            <person name="Submissions S."/>
        </authorList>
    </citation>
    <scope>NUCLEOTIDE SEQUENCE [LARGE SCALE GENOMIC DNA]</scope>
    <source>
        <strain evidence="2">DSM 17724</strain>
    </source>
</reference>
<proteinExistence type="predicted"/>
<evidence type="ECO:0000313" key="2">
    <source>
        <dbReference type="Proteomes" id="UP000199469"/>
    </source>
</evidence>
<gene>
    <name evidence="1" type="ORF">SAMN05421841_0936</name>
</gene>
<accession>A0A1I0P215</accession>
<dbReference type="AlphaFoldDB" id="A0A1I0P215"/>
<evidence type="ECO:0000313" key="1">
    <source>
        <dbReference type="EMBL" id="SEW08024.1"/>
    </source>
</evidence>
<keyword evidence="2" id="KW-1185">Reference proteome</keyword>